<feature type="domain" description="Fungal lipase-type" evidence="1">
    <location>
        <begin position="5"/>
        <end position="149"/>
    </location>
</feature>
<dbReference type="GO" id="GO:0016787">
    <property type="term" value="F:hydrolase activity"/>
    <property type="evidence" value="ECO:0007669"/>
    <property type="project" value="UniProtKB-KW"/>
</dbReference>
<protein>
    <submittedName>
        <fullName evidence="2">Alpha/Beta hydrolase protein</fullName>
    </submittedName>
</protein>
<dbReference type="CDD" id="cd00519">
    <property type="entry name" value="Lipase_3"/>
    <property type="match status" value="1"/>
</dbReference>
<dbReference type="InterPro" id="IPR029058">
    <property type="entry name" value="AB_hydrolase_fold"/>
</dbReference>
<dbReference type="Gene3D" id="3.40.50.1820">
    <property type="entry name" value="alpha/beta hydrolase"/>
    <property type="match status" value="1"/>
</dbReference>
<dbReference type="InterPro" id="IPR051218">
    <property type="entry name" value="Sec_MonoDiacylglyc_Lipase"/>
</dbReference>
<dbReference type="Proteomes" id="UP000269721">
    <property type="component" value="Unassembled WGS sequence"/>
</dbReference>
<evidence type="ECO:0000313" key="3">
    <source>
        <dbReference type="Proteomes" id="UP000269721"/>
    </source>
</evidence>
<evidence type="ECO:0000259" key="1">
    <source>
        <dbReference type="Pfam" id="PF01764"/>
    </source>
</evidence>
<gene>
    <name evidence="2" type="ORF">BDK51DRAFT_35192</name>
</gene>
<name>A0A4P9W8M5_9FUNG</name>
<keyword evidence="2" id="KW-0378">Hydrolase</keyword>
<organism evidence="2 3">
    <name type="scientific">Blyttiomyces helicus</name>
    <dbReference type="NCBI Taxonomy" id="388810"/>
    <lineage>
        <taxon>Eukaryota</taxon>
        <taxon>Fungi</taxon>
        <taxon>Fungi incertae sedis</taxon>
        <taxon>Chytridiomycota</taxon>
        <taxon>Chytridiomycota incertae sedis</taxon>
        <taxon>Chytridiomycetes</taxon>
        <taxon>Chytridiomycetes incertae sedis</taxon>
        <taxon>Blyttiomyces</taxon>
    </lineage>
</organism>
<dbReference type="Pfam" id="PF01764">
    <property type="entry name" value="Lipase_3"/>
    <property type="match status" value="1"/>
</dbReference>
<reference evidence="3" key="1">
    <citation type="journal article" date="2018" name="Nat. Microbiol.">
        <title>Leveraging single-cell genomics to expand the fungal tree of life.</title>
        <authorList>
            <person name="Ahrendt S.R."/>
            <person name="Quandt C.A."/>
            <person name="Ciobanu D."/>
            <person name="Clum A."/>
            <person name="Salamov A."/>
            <person name="Andreopoulos B."/>
            <person name="Cheng J.F."/>
            <person name="Woyke T."/>
            <person name="Pelin A."/>
            <person name="Henrissat B."/>
            <person name="Reynolds N.K."/>
            <person name="Benny G.L."/>
            <person name="Smith M.E."/>
            <person name="James T.Y."/>
            <person name="Grigoriev I.V."/>
        </authorList>
    </citation>
    <scope>NUCLEOTIDE SEQUENCE [LARGE SCALE GENOMIC DNA]</scope>
</reference>
<dbReference type="AlphaFoldDB" id="A0A4P9W8M5"/>
<sequence length="229" mass="24796">MNAIIVAYRGTLSAQNALVDIDSLFKSQPDSTFSSNLSPPANAFVHSGFQNAYSASANDVIDTINKILSQDQFSNYEIHVVGHSMGGAIASIATLDIVATFPNSVVKTYTYGQPRTGNKIWSDWYNSLPIVTSGNVYRITHNIDPVPQGAPTCSDPVLCYHHHDTPIFLPDFAYTDSAPVVSCESNAGEDINCQATETFVTLNPLQGGFDISAHLIGYFDHNILGFICL</sequence>
<dbReference type="GO" id="GO:0006629">
    <property type="term" value="P:lipid metabolic process"/>
    <property type="evidence" value="ECO:0007669"/>
    <property type="project" value="InterPro"/>
</dbReference>
<accession>A0A4P9W8M5</accession>
<dbReference type="PANTHER" id="PTHR45856:SF24">
    <property type="entry name" value="FUNGAL LIPASE-LIKE DOMAIN-CONTAINING PROTEIN"/>
    <property type="match status" value="1"/>
</dbReference>
<evidence type="ECO:0000313" key="2">
    <source>
        <dbReference type="EMBL" id="RKO87428.1"/>
    </source>
</evidence>
<proteinExistence type="predicted"/>
<dbReference type="PANTHER" id="PTHR45856">
    <property type="entry name" value="ALPHA/BETA-HYDROLASES SUPERFAMILY PROTEIN"/>
    <property type="match status" value="1"/>
</dbReference>
<dbReference type="OrthoDB" id="2123913at2759"/>
<keyword evidence="3" id="KW-1185">Reference proteome</keyword>
<dbReference type="SUPFAM" id="SSF53474">
    <property type="entry name" value="alpha/beta-Hydrolases"/>
    <property type="match status" value="1"/>
</dbReference>
<dbReference type="EMBL" id="KZ997429">
    <property type="protein sequence ID" value="RKO87428.1"/>
    <property type="molecule type" value="Genomic_DNA"/>
</dbReference>
<dbReference type="InterPro" id="IPR002921">
    <property type="entry name" value="Fungal_lipase-type"/>
</dbReference>